<dbReference type="Proteomes" id="UP001229955">
    <property type="component" value="Chromosome"/>
</dbReference>
<dbReference type="RefSeq" id="WP_367887317.1">
    <property type="nucleotide sequence ID" value="NZ_CP130612.1"/>
</dbReference>
<sequence length="479" mass="53600">MDPAWVGIARAILFWTDWAALVYLLLLSTGYAVLLLLSIPELWRHWRLAADEHLQRLLASDALPPLTLLVPAYNEEVTIGASLLSFLTLEYPQLEVVVVNDGSKDATMQALVREFDLYEVPPAFPVTIRTKPVRGYYRSRRFARLLVIDKENGGKADSLNAAMNAARHPFVVAVDADTLIEPDALMRLARPFLLGANVAAVGGTIRVANDCTVELGRVTDARVSNQWIVGCQVVEYLRAFLFGRLGWNSLGGNLIISGAFGLFRKEYLLAIGGYKTGNVTEDMDLVVRLHRYLRENGIAATLPFIPDPVAWTEVPTSTQVLSRQRERWHRGLIGTLWTHRAMLFNPRYGSIGMLAVPFYLFGEMLAPVVELVGWLALFLGLALGAVDAGFAALFFAVAIGYGTFLSLWAVVLEETSFKRYRRRVDFWKLIGFALIEGLGYRQMTVFYRLQSFWKHLRGVESWGTMTRQGFGTKPPALKP</sequence>
<evidence type="ECO:0000313" key="6">
    <source>
        <dbReference type="EMBL" id="WKW14529.1"/>
    </source>
</evidence>
<evidence type="ECO:0000313" key="7">
    <source>
        <dbReference type="Proteomes" id="UP001229955"/>
    </source>
</evidence>
<dbReference type="SUPFAM" id="SSF53448">
    <property type="entry name" value="Nucleotide-diphospho-sugar transferases"/>
    <property type="match status" value="1"/>
</dbReference>
<keyword evidence="4" id="KW-0472">Membrane</keyword>
<feature type="transmembrane region" description="Helical" evidence="4">
    <location>
        <begin position="358"/>
        <end position="383"/>
    </location>
</feature>
<evidence type="ECO:0000256" key="2">
    <source>
        <dbReference type="ARBA" id="ARBA00022676"/>
    </source>
</evidence>
<reference evidence="5" key="1">
    <citation type="submission" date="2023-07" db="EMBL/GenBank/DDBJ databases">
        <authorList>
            <person name="Haufschild T."/>
            <person name="Kallscheuer N."/>
            <person name="Hammer J."/>
            <person name="Kohn T."/>
            <person name="Kabuu M."/>
            <person name="Jogler M."/>
            <person name="Wohfarth N."/>
            <person name="Heuer A."/>
            <person name="Rohde M."/>
            <person name="van Teeseling M.C.F."/>
            <person name="Jogler C."/>
        </authorList>
    </citation>
    <scope>NUCLEOTIDE SEQUENCE</scope>
    <source>
        <strain evidence="5">Strain 138</strain>
        <strain evidence="6">Strain 318</strain>
    </source>
</reference>
<accession>A0AA49JTB0</accession>
<comment type="similarity">
    <text evidence="1">Belongs to the glycosyltransferase 2 family.</text>
</comment>
<feature type="transmembrane region" description="Helical" evidence="4">
    <location>
        <begin position="20"/>
        <end position="39"/>
    </location>
</feature>
<evidence type="ECO:0000313" key="5">
    <source>
        <dbReference type="EMBL" id="WKW11619.1"/>
    </source>
</evidence>
<accession>A0AA49JYR9</accession>
<dbReference type="KEGG" id="pspc:Strain318_000874"/>
<evidence type="ECO:0000256" key="1">
    <source>
        <dbReference type="ARBA" id="ARBA00006739"/>
    </source>
</evidence>
<keyword evidence="4" id="KW-0812">Transmembrane</keyword>
<gene>
    <name evidence="5" type="ORF">Strain138_000874</name>
    <name evidence="6" type="ORF">Strain318_000874</name>
</gene>
<keyword evidence="2" id="KW-0328">Glycosyltransferase</keyword>
<keyword evidence="7" id="KW-1185">Reference proteome</keyword>
<keyword evidence="3" id="KW-0808">Transferase</keyword>
<dbReference type="EMBL" id="CP130613">
    <property type="protein sequence ID" value="WKW14529.1"/>
    <property type="molecule type" value="Genomic_DNA"/>
</dbReference>
<evidence type="ECO:0000256" key="3">
    <source>
        <dbReference type="ARBA" id="ARBA00022679"/>
    </source>
</evidence>
<dbReference type="Gene3D" id="3.90.550.10">
    <property type="entry name" value="Spore Coat Polysaccharide Biosynthesis Protein SpsA, Chain A"/>
    <property type="match status" value="1"/>
</dbReference>
<dbReference type="PANTHER" id="PTHR43630">
    <property type="entry name" value="POLY-BETA-1,6-N-ACETYL-D-GLUCOSAMINE SYNTHASE"/>
    <property type="match status" value="1"/>
</dbReference>
<dbReference type="CDD" id="cd06423">
    <property type="entry name" value="CESA_like"/>
    <property type="match status" value="1"/>
</dbReference>
<feature type="transmembrane region" description="Helical" evidence="4">
    <location>
        <begin position="389"/>
        <end position="412"/>
    </location>
</feature>
<name>A0AA49JTB0_9BACT</name>
<evidence type="ECO:0000256" key="4">
    <source>
        <dbReference type="SAM" id="Phobius"/>
    </source>
</evidence>
<proteinExistence type="inferred from homology"/>
<organism evidence="5">
    <name type="scientific">Pseudogemmatithrix spongiicola</name>
    <dbReference type="NCBI Taxonomy" id="3062599"/>
    <lineage>
        <taxon>Bacteria</taxon>
        <taxon>Pseudomonadati</taxon>
        <taxon>Gemmatimonadota</taxon>
        <taxon>Gemmatimonadia</taxon>
        <taxon>Gemmatimonadales</taxon>
        <taxon>Gemmatimonadaceae</taxon>
        <taxon>Pseudogemmatithrix</taxon>
    </lineage>
</organism>
<keyword evidence="4" id="KW-1133">Transmembrane helix</keyword>
<dbReference type="Pfam" id="PF13641">
    <property type="entry name" value="Glyco_tranf_2_3"/>
    <property type="match status" value="1"/>
</dbReference>
<protein>
    <submittedName>
        <fullName evidence="5">Glycosyltransferase</fullName>
    </submittedName>
</protein>
<dbReference type="EMBL" id="CP130612">
    <property type="protein sequence ID" value="WKW11619.1"/>
    <property type="molecule type" value="Genomic_DNA"/>
</dbReference>
<dbReference type="PANTHER" id="PTHR43630:SF1">
    <property type="entry name" value="POLY-BETA-1,6-N-ACETYL-D-GLUCOSAMINE SYNTHASE"/>
    <property type="match status" value="1"/>
</dbReference>
<dbReference type="GO" id="GO:0016757">
    <property type="term" value="F:glycosyltransferase activity"/>
    <property type="evidence" value="ECO:0007669"/>
    <property type="project" value="UniProtKB-KW"/>
</dbReference>
<dbReference type="InterPro" id="IPR029044">
    <property type="entry name" value="Nucleotide-diphossugar_trans"/>
</dbReference>
<dbReference type="AlphaFoldDB" id="A0AA49JTB0"/>